<dbReference type="EMBL" id="JAWWNJ010000004">
    <property type="protein sequence ID" value="KAK7057936.1"/>
    <property type="molecule type" value="Genomic_DNA"/>
</dbReference>
<proteinExistence type="predicted"/>
<sequence>MVVKFYASSVPIMGSGKATVALTLIEKQIPFEFISVDLDAKEHKTPEFMAMNPFGLVPVINDDGFVVYESRAICKYLEEKYPGQGTSLLPKELEERTKVEQAISVETTAFFPAVAKAGTEALLKPSRGLPVDHSALDESLQQISDCLDAYEVQLAKHKYLAGDDFTLADLFHYAGAQFLEIAGIDIVKDKGPNVKRWWSELLSRPTWVKLLKEGIKETI</sequence>
<dbReference type="GO" id="GO:0004364">
    <property type="term" value="F:glutathione transferase activity"/>
    <property type="evidence" value="ECO:0007669"/>
    <property type="project" value="UniProtKB-EC"/>
</dbReference>
<name>A0AAW0DZF0_9AGAR</name>
<dbReference type="InterPro" id="IPR036249">
    <property type="entry name" value="Thioredoxin-like_sf"/>
</dbReference>
<evidence type="ECO:0000256" key="1">
    <source>
        <dbReference type="ARBA" id="ARBA00012452"/>
    </source>
</evidence>
<dbReference type="Pfam" id="PF00043">
    <property type="entry name" value="GST_C"/>
    <property type="match status" value="1"/>
</dbReference>
<evidence type="ECO:0000256" key="2">
    <source>
        <dbReference type="ARBA" id="ARBA00022679"/>
    </source>
</evidence>
<evidence type="ECO:0000313" key="6">
    <source>
        <dbReference type="EMBL" id="KAK7057936.1"/>
    </source>
</evidence>
<dbReference type="InterPro" id="IPR036282">
    <property type="entry name" value="Glutathione-S-Trfase_C_sf"/>
</dbReference>
<feature type="domain" description="GST N-terminal" evidence="4">
    <location>
        <begin position="4"/>
        <end position="85"/>
    </location>
</feature>
<keyword evidence="2" id="KW-0808">Transferase</keyword>
<dbReference type="PANTHER" id="PTHR43900">
    <property type="entry name" value="GLUTATHIONE S-TRANSFERASE RHO"/>
    <property type="match status" value="1"/>
</dbReference>
<evidence type="ECO:0000259" key="4">
    <source>
        <dbReference type="PROSITE" id="PS50404"/>
    </source>
</evidence>
<dbReference type="Gene3D" id="3.40.30.10">
    <property type="entry name" value="Glutaredoxin"/>
    <property type="match status" value="1"/>
</dbReference>
<dbReference type="GO" id="GO:0006749">
    <property type="term" value="P:glutathione metabolic process"/>
    <property type="evidence" value="ECO:0007669"/>
    <property type="project" value="TreeGrafter"/>
</dbReference>
<reference evidence="6 7" key="1">
    <citation type="journal article" date="2024" name="J Genomics">
        <title>Draft genome sequencing and assembly of Favolaschia claudopus CIRM-BRFM 2984 isolated from oak limbs.</title>
        <authorList>
            <person name="Navarro D."/>
            <person name="Drula E."/>
            <person name="Chaduli D."/>
            <person name="Cazenave R."/>
            <person name="Ahrendt S."/>
            <person name="Wang J."/>
            <person name="Lipzen A."/>
            <person name="Daum C."/>
            <person name="Barry K."/>
            <person name="Grigoriev I.V."/>
            <person name="Favel A."/>
            <person name="Rosso M.N."/>
            <person name="Martin F."/>
        </authorList>
    </citation>
    <scope>NUCLEOTIDE SEQUENCE [LARGE SCALE GENOMIC DNA]</scope>
    <source>
        <strain evidence="6 7">CIRM-BRFM 2984</strain>
    </source>
</reference>
<dbReference type="Gene3D" id="1.20.1050.10">
    <property type="match status" value="1"/>
</dbReference>
<protein>
    <recommendedName>
        <fullName evidence="1">glutathione transferase</fullName>
        <ecNumber evidence="1">2.5.1.18</ecNumber>
    </recommendedName>
</protein>
<dbReference type="PROSITE" id="PS50404">
    <property type="entry name" value="GST_NTER"/>
    <property type="match status" value="1"/>
</dbReference>
<dbReference type="SFLD" id="SFLDS00019">
    <property type="entry name" value="Glutathione_Transferase_(cytos"/>
    <property type="match status" value="1"/>
</dbReference>
<dbReference type="SUPFAM" id="SSF52833">
    <property type="entry name" value="Thioredoxin-like"/>
    <property type="match status" value="1"/>
</dbReference>
<dbReference type="SUPFAM" id="SSF47616">
    <property type="entry name" value="GST C-terminal domain-like"/>
    <property type="match status" value="1"/>
</dbReference>
<dbReference type="InterPro" id="IPR004045">
    <property type="entry name" value="Glutathione_S-Trfase_N"/>
</dbReference>
<dbReference type="AlphaFoldDB" id="A0AAW0DZF0"/>
<gene>
    <name evidence="6" type="ORF">R3P38DRAFT_3304286</name>
</gene>
<dbReference type="InterPro" id="IPR040079">
    <property type="entry name" value="Glutathione_S-Trfase"/>
</dbReference>
<dbReference type="FunFam" id="3.40.30.10:FF:000016">
    <property type="entry name" value="Glutathione S-transferase F2"/>
    <property type="match status" value="1"/>
</dbReference>
<dbReference type="PROSITE" id="PS50405">
    <property type="entry name" value="GST_CTER"/>
    <property type="match status" value="1"/>
</dbReference>
<keyword evidence="7" id="KW-1185">Reference proteome</keyword>
<evidence type="ECO:0000313" key="7">
    <source>
        <dbReference type="Proteomes" id="UP001362999"/>
    </source>
</evidence>
<feature type="domain" description="GST C-terminal" evidence="5">
    <location>
        <begin position="92"/>
        <end position="219"/>
    </location>
</feature>
<evidence type="ECO:0000256" key="3">
    <source>
        <dbReference type="ARBA" id="ARBA00047960"/>
    </source>
</evidence>
<dbReference type="EC" id="2.5.1.18" evidence="1"/>
<dbReference type="InterPro" id="IPR004046">
    <property type="entry name" value="GST_C"/>
</dbReference>
<evidence type="ECO:0000259" key="5">
    <source>
        <dbReference type="PROSITE" id="PS50405"/>
    </source>
</evidence>
<dbReference type="Pfam" id="PF13417">
    <property type="entry name" value="GST_N_3"/>
    <property type="match status" value="1"/>
</dbReference>
<accession>A0AAW0DZF0</accession>
<dbReference type="GO" id="GO:0005737">
    <property type="term" value="C:cytoplasm"/>
    <property type="evidence" value="ECO:0007669"/>
    <property type="project" value="TreeGrafter"/>
</dbReference>
<organism evidence="6 7">
    <name type="scientific">Favolaschia claudopus</name>
    <dbReference type="NCBI Taxonomy" id="2862362"/>
    <lineage>
        <taxon>Eukaryota</taxon>
        <taxon>Fungi</taxon>
        <taxon>Dikarya</taxon>
        <taxon>Basidiomycota</taxon>
        <taxon>Agaricomycotina</taxon>
        <taxon>Agaricomycetes</taxon>
        <taxon>Agaricomycetidae</taxon>
        <taxon>Agaricales</taxon>
        <taxon>Marasmiineae</taxon>
        <taxon>Mycenaceae</taxon>
        <taxon>Favolaschia</taxon>
    </lineage>
</organism>
<dbReference type="GO" id="GO:0043295">
    <property type="term" value="F:glutathione binding"/>
    <property type="evidence" value="ECO:0007669"/>
    <property type="project" value="TreeGrafter"/>
</dbReference>
<comment type="catalytic activity">
    <reaction evidence="3">
        <text>RX + glutathione = an S-substituted glutathione + a halide anion + H(+)</text>
        <dbReference type="Rhea" id="RHEA:16437"/>
        <dbReference type="ChEBI" id="CHEBI:15378"/>
        <dbReference type="ChEBI" id="CHEBI:16042"/>
        <dbReference type="ChEBI" id="CHEBI:17792"/>
        <dbReference type="ChEBI" id="CHEBI:57925"/>
        <dbReference type="ChEBI" id="CHEBI:90779"/>
        <dbReference type="EC" id="2.5.1.18"/>
    </reaction>
</comment>
<dbReference type="Proteomes" id="UP001362999">
    <property type="component" value="Unassembled WGS sequence"/>
</dbReference>
<dbReference type="InterPro" id="IPR010987">
    <property type="entry name" value="Glutathione-S-Trfase_C-like"/>
</dbReference>
<comment type="caution">
    <text evidence="6">The sequence shown here is derived from an EMBL/GenBank/DDBJ whole genome shotgun (WGS) entry which is preliminary data.</text>
</comment>
<dbReference type="PANTHER" id="PTHR43900:SF54">
    <property type="entry name" value="GLUTATHIONE S-TRANSFERASE F12"/>
    <property type="match status" value="1"/>
</dbReference>
<dbReference type="SFLD" id="SFLDG00358">
    <property type="entry name" value="Main_(cytGST)"/>
    <property type="match status" value="1"/>
</dbReference>